<dbReference type="CDD" id="cd14688">
    <property type="entry name" value="bZIP_YAP"/>
    <property type="match status" value="1"/>
</dbReference>
<dbReference type="InterPro" id="IPR050936">
    <property type="entry name" value="AP-1-like"/>
</dbReference>
<dbReference type="PROSITE" id="PS50217">
    <property type="entry name" value="BZIP"/>
    <property type="match status" value="1"/>
</dbReference>
<sequence length="551" mass="60398">MTSTRNPVQDLILTPQQQNLLYAALNSNRKGNTPVNSTMTVSPLQFNGSPLQENFGSFQGSPDFDYDYDFAGADSTLDFSFNDGNQPKMIPDLPGTSDGGKSESPDDTESPDKRSHPDDEEDEARGAKRRESEDRVAKKPGRKPLTTEPSSKRKAQNRAAQRAFRERKEKHLKELETKVEELEKASETHNKEKQALRAQVDKMTVELNEYKKRLSALSNGRPNYQGPTKLFGAPFLQNMNDVNFQFEFPKFGTLPGPNVTNDTKKSSTSTAASIPPKRNNSDTRSPLDKSNSGFSPDHSSTYSPLGLNSHNLDSQFNLNGPTTTSSPSASSNSNMGGPNSSCGTSPEPFTQSPMGFKPVDTLATIGEEQSGFNVNGSSQDFSHFGDANDFNWLPQTDFQFEPQLFGDYREPQENILSNGFDDSFFNDALDADFITPYNLPLTTEVPAPKPDLLAQIDAAKEADQVTPNGQLLTCTSIWEKLQTCPKVQNGDFDLDGLCSDLQKKAKCSGGGAVVAKEDFEQVMNKYLPCKDRAGQADLEAAVKEATGSTKI</sequence>
<feature type="region of interest" description="Disordered" evidence="4">
    <location>
        <begin position="255"/>
        <end position="357"/>
    </location>
</feature>
<dbReference type="GO" id="GO:0003677">
    <property type="term" value="F:DNA binding"/>
    <property type="evidence" value="ECO:0007669"/>
    <property type="project" value="UniProtKB-KW"/>
</dbReference>
<dbReference type="InterPro" id="IPR046347">
    <property type="entry name" value="bZIP_sf"/>
</dbReference>
<name>A0ABR0FHD3_9PEZI</name>
<dbReference type="GeneID" id="87898637"/>
<feature type="domain" description="BZIP" evidence="5">
    <location>
        <begin position="147"/>
        <end position="210"/>
    </location>
</feature>
<organism evidence="6 7">
    <name type="scientific">Podospora bellae-mahoneyi</name>
    <dbReference type="NCBI Taxonomy" id="2093777"/>
    <lineage>
        <taxon>Eukaryota</taxon>
        <taxon>Fungi</taxon>
        <taxon>Dikarya</taxon>
        <taxon>Ascomycota</taxon>
        <taxon>Pezizomycotina</taxon>
        <taxon>Sordariomycetes</taxon>
        <taxon>Sordariomycetidae</taxon>
        <taxon>Sordariales</taxon>
        <taxon>Podosporaceae</taxon>
        <taxon>Podospora</taxon>
    </lineage>
</organism>
<feature type="compositionally biased region" description="Basic and acidic residues" evidence="4">
    <location>
        <begin position="124"/>
        <end position="137"/>
    </location>
</feature>
<gene>
    <name evidence="6" type="primary">YAP1</name>
    <name evidence="6" type="ORF">QC761_408790</name>
</gene>
<feature type="compositionally biased region" description="Polar residues" evidence="4">
    <location>
        <begin position="288"/>
        <end position="319"/>
    </location>
</feature>
<dbReference type="Proteomes" id="UP001322138">
    <property type="component" value="Unassembled WGS sequence"/>
</dbReference>
<keyword evidence="6" id="KW-0238">DNA-binding</keyword>
<dbReference type="Gene3D" id="1.10.238.100">
    <property type="entry name" value="YAP1 redox domain. Chain B"/>
    <property type="match status" value="1"/>
</dbReference>
<dbReference type="PROSITE" id="PS00036">
    <property type="entry name" value="BZIP_BASIC"/>
    <property type="match status" value="1"/>
</dbReference>
<dbReference type="SUPFAM" id="SSF111430">
    <property type="entry name" value="YAP1 redox domain"/>
    <property type="match status" value="1"/>
</dbReference>
<dbReference type="InterPro" id="IPR023167">
    <property type="entry name" value="Yap1_redox_dom_sf"/>
</dbReference>
<feature type="compositionally biased region" description="Low complexity" evidence="4">
    <location>
        <begin position="320"/>
        <end position="341"/>
    </location>
</feature>
<evidence type="ECO:0000259" key="5">
    <source>
        <dbReference type="PROSITE" id="PS50217"/>
    </source>
</evidence>
<dbReference type="RefSeq" id="XP_062732344.1">
    <property type="nucleotide sequence ID" value="XM_062879155.1"/>
</dbReference>
<feature type="compositionally biased region" description="Polar residues" evidence="4">
    <location>
        <begin position="342"/>
        <end position="353"/>
    </location>
</feature>
<dbReference type="SUPFAM" id="SSF57959">
    <property type="entry name" value="Leucine zipper domain"/>
    <property type="match status" value="1"/>
</dbReference>
<feature type="compositionally biased region" description="Basic and acidic residues" evidence="4">
    <location>
        <begin position="100"/>
        <end position="117"/>
    </location>
</feature>
<dbReference type="InterPro" id="IPR004827">
    <property type="entry name" value="bZIP"/>
</dbReference>
<feature type="compositionally biased region" description="Basic and acidic residues" evidence="4">
    <location>
        <begin position="163"/>
        <end position="199"/>
    </location>
</feature>
<comment type="subcellular location">
    <subcellularLocation>
        <location evidence="2">Cytoplasm</location>
    </subcellularLocation>
    <subcellularLocation>
        <location evidence="1">Nucleus</location>
    </subcellularLocation>
</comment>
<comment type="caution">
    <text evidence="6">The sequence shown here is derived from an EMBL/GenBank/DDBJ whole genome shotgun (WGS) entry which is preliminary data.</text>
</comment>
<dbReference type="Pfam" id="PF00170">
    <property type="entry name" value="bZIP_1"/>
    <property type="match status" value="1"/>
</dbReference>
<evidence type="ECO:0000313" key="7">
    <source>
        <dbReference type="Proteomes" id="UP001322138"/>
    </source>
</evidence>
<evidence type="ECO:0000256" key="2">
    <source>
        <dbReference type="ARBA" id="ARBA00004496"/>
    </source>
</evidence>
<dbReference type="Pfam" id="PF08601">
    <property type="entry name" value="PAP1"/>
    <property type="match status" value="2"/>
</dbReference>
<protein>
    <submittedName>
        <fullName evidence="6">DNA-binding transcription factor yap1</fullName>
    </submittedName>
</protein>
<feature type="region of interest" description="Disordered" evidence="4">
    <location>
        <begin position="79"/>
        <end position="199"/>
    </location>
</feature>
<evidence type="ECO:0000256" key="4">
    <source>
        <dbReference type="SAM" id="MobiDB-lite"/>
    </source>
</evidence>
<dbReference type="PANTHER" id="PTHR40621">
    <property type="entry name" value="TRANSCRIPTION FACTOR KAPC-RELATED"/>
    <property type="match status" value="1"/>
</dbReference>
<dbReference type="InterPro" id="IPR013910">
    <property type="entry name" value="TF_PAP1"/>
</dbReference>
<accession>A0ABR0FHD3</accession>
<evidence type="ECO:0000256" key="1">
    <source>
        <dbReference type="ARBA" id="ARBA00004123"/>
    </source>
</evidence>
<reference evidence="6 7" key="1">
    <citation type="journal article" date="2023" name="bioRxiv">
        <title>High-quality genome assemblies of four members of thePodospora anserinaspecies complex.</title>
        <authorList>
            <person name="Ament-Velasquez S.L."/>
            <person name="Vogan A.A."/>
            <person name="Wallerman O."/>
            <person name="Hartmann F."/>
            <person name="Gautier V."/>
            <person name="Silar P."/>
            <person name="Giraud T."/>
            <person name="Johannesson H."/>
        </authorList>
    </citation>
    <scope>NUCLEOTIDE SEQUENCE [LARGE SCALE GENOMIC DNA]</scope>
    <source>
        <strain evidence="6 7">CBS 112042</strain>
    </source>
</reference>
<evidence type="ECO:0000313" key="6">
    <source>
        <dbReference type="EMBL" id="KAK4643368.1"/>
    </source>
</evidence>
<dbReference type="Gene3D" id="1.20.5.170">
    <property type="match status" value="1"/>
</dbReference>
<dbReference type="PANTHER" id="PTHR40621:SF6">
    <property type="entry name" value="AP-1-LIKE TRANSCRIPTION FACTOR YAP1-RELATED"/>
    <property type="match status" value="1"/>
</dbReference>
<keyword evidence="3" id="KW-0539">Nucleus</keyword>
<dbReference type="EMBL" id="JAFFGZ010000006">
    <property type="protein sequence ID" value="KAK4643368.1"/>
    <property type="molecule type" value="Genomic_DNA"/>
</dbReference>
<evidence type="ECO:0000256" key="3">
    <source>
        <dbReference type="ARBA" id="ARBA00023242"/>
    </source>
</evidence>
<keyword evidence="7" id="KW-1185">Reference proteome</keyword>
<proteinExistence type="predicted"/>
<dbReference type="SMART" id="SM00338">
    <property type="entry name" value="BRLZ"/>
    <property type="match status" value="1"/>
</dbReference>